<evidence type="ECO:0000313" key="1">
    <source>
        <dbReference type="EMBL" id="KAF5218867.1"/>
    </source>
</evidence>
<dbReference type="Proteomes" id="UP000583944">
    <property type="component" value="Unassembled WGS sequence"/>
</dbReference>
<reference evidence="1 2" key="1">
    <citation type="journal article" date="2019" name="Genome Biol. Evol.">
        <title>Nanopore Sequencing Significantly Improves Genome Assembly of the Protozoan Parasite Trypanosoma cruzi.</title>
        <authorList>
            <person name="Diaz-Viraque F."/>
            <person name="Pita S."/>
            <person name="Greif G."/>
            <person name="de Souza R.C.M."/>
            <person name="Iraola G."/>
            <person name="Robello C."/>
        </authorList>
    </citation>
    <scope>NUCLEOTIDE SEQUENCE [LARGE SCALE GENOMIC DNA]</scope>
    <source>
        <strain evidence="1 2">Berenice</strain>
    </source>
</reference>
<proteinExistence type="predicted"/>
<accession>A0A7J6XWU1</accession>
<dbReference type="VEuPathDB" id="TriTrypDB:ECC02_008222"/>
<organism evidence="1 2">
    <name type="scientific">Trypanosoma cruzi</name>
    <dbReference type="NCBI Taxonomy" id="5693"/>
    <lineage>
        <taxon>Eukaryota</taxon>
        <taxon>Discoba</taxon>
        <taxon>Euglenozoa</taxon>
        <taxon>Kinetoplastea</taxon>
        <taxon>Metakinetoplastina</taxon>
        <taxon>Trypanosomatida</taxon>
        <taxon>Trypanosomatidae</taxon>
        <taxon>Trypanosoma</taxon>
        <taxon>Schizotrypanum</taxon>
    </lineage>
</organism>
<comment type="caution">
    <text evidence="1">The sequence shown here is derived from an EMBL/GenBank/DDBJ whole genome shotgun (WGS) entry which is preliminary data.</text>
</comment>
<evidence type="ECO:0000313" key="2">
    <source>
        <dbReference type="Proteomes" id="UP000583944"/>
    </source>
</evidence>
<protein>
    <submittedName>
        <fullName evidence="1">Uncharacterized protein</fullName>
    </submittedName>
</protein>
<gene>
    <name evidence="1" type="ORF">ECC02_008222</name>
</gene>
<dbReference type="AlphaFoldDB" id="A0A7J6XWU1"/>
<dbReference type="EMBL" id="JABDHM010000084">
    <property type="protein sequence ID" value="KAF5218867.1"/>
    <property type="molecule type" value="Genomic_DNA"/>
</dbReference>
<name>A0A7J6XWU1_TRYCR</name>
<sequence>MQGFMAMRHAGSSVELLCSVSSARLQQTIAERYPLAYNRLLLERRWRGRWRCFAEEIVGLRCFLYTLRDYAETRDLEVHVAFSELRCCVKDEDARAVRQADGSVGALLREHLLQKDALHRWCDEAVKAAQADGGAGGADRALWRAPPPAPALMRLARQLRSYGCEGGNFWWLWRGAARGVAAIMTASDTLARQMSALRLRRHVVHCLQSWVPANSGRRSAKDLFMAAMG</sequence>